<dbReference type="VEuPathDB" id="FungiDB:CHGG_10244"/>
<organism evidence="3 4">
    <name type="scientific">Chaetomium globosum (strain ATCC 6205 / CBS 148.51 / DSM 1962 / NBRC 6347 / NRRL 1970)</name>
    <name type="common">Soil fungus</name>
    <dbReference type="NCBI Taxonomy" id="306901"/>
    <lineage>
        <taxon>Eukaryota</taxon>
        <taxon>Fungi</taxon>
        <taxon>Dikarya</taxon>
        <taxon>Ascomycota</taxon>
        <taxon>Pezizomycotina</taxon>
        <taxon>Sordariomycetes</taxon>
        <taxon>Sordariomycetidae</taxon>
        <taxon>Sordariales</taxon>
        <taxon>Chaetomiaceae</taxon>
        <taxon>Chaetomium</taxon>
    </lineage>
</organism>
<accession>Q2GP60</accession>
<protein>
    <submittedName>
        <fullName evidence="3">Uncharacterized protein</fullName>
    </submittedName>
</protein>
<feature type="coiled-coil region" evidence="1">
    <location>
        <begin position="216"/>
        <end position="316"/>
    </location>
</feature>
<keyword evidence="1" id="KW-0175">Coiled coil</keyword>
<dbReference type="RefSeq" id="XP_001228171.1">
    <property type="nucleotide sequence ID" value="XM_001228170.1"/>
</dbReference>
<dbReference type="EMBL" id="CH408035">
    <property type="protein sequence ID" value="EAQ83840.1"/>
    <property type="molecule type" value="Genomic_DNA"/>
</dbReference>
<evidence type="ECO:0000256" key="2">
    <source>
        <dbReference type="SAM" id="MobiDB-lite"/>
    </source>
</evidence>
<dbReference type="STRING" id="306901.Q2GP60"/>
<name>Q2GP60_CHAGB</name>
<dbReference type="OMA" id="HDGTHIE"/>
<feature type="region of interest" description="Disordered" evidence="2">
    <location>
        <begin position="1"/>
        <end position="98"/>
    </location>
</feature>
<proteinExistence type="predicted"/>
<evidence type="ECO:0000313" key="3">
    <source>
        <dbReference type="EMBL" id="EAQ83840.1"/>
    </source>
</evidence>
<sequence length="667" mass="74881">MSHRSSDAYSRRPTIEGRRGSESRDRRLDPYKDERYRREPGATVRERRNPLESPRGTSSMNSTTKPRVAVNSSRSEQGMRTTSTSRSPAESPAMDGSTSWENFAGLLKQHDEAVVNVARLRAERDPLDKVFKQRQVEYEKSMIKHAEFPSVPEVQNLHRVKYAERVRSLDAQIQKAQEVVDGTARSIARAIANLSEPETKATATTPTIPQNQLETLKKQQAEITELKAKLHKFETEYSQVRDDFKAKFDKHRAELQEQMMEQMKEQMKEQLREHMKEMAKDMKEIKSMKRMNEESVEGVKEEVRAVRAELDKQQSKSREAISTVEVSALVRKESSALQSDIAGLLKRVGELTEQLAQSTQDTVALRDDLMACTQRVDNEARKIGEHEEKLSSLDTEALDSAAEAVSIGFPDLQAKVASLQSKMDHTVSQQEVDARQQELFSQVKQYVVGMGEDLGQLVDEAQKATTGHEARIKALEAAATSTSSPAPGTGHSRVAKAEFDTINSDLASIKSEFDATKVTISRLTEDVSKIASEDLIKQVDMLRQSFLVLDAQFNNLSTKSLAEHIIGRLEHFYPNARQLNADIEFLKTLVGTLGPRIDELEGRIEDFKDKAGSFSEAKPFDASEVENMQQLLLQDLDESGRPTLKRRRIDSSLNGVEHLVPLTNGTG</sequence>
<reference evidence="4" key="1">
    <citation type="journal article" date="2015" name="Genome Announc.">
        <title>Draft genome sequence of the cellulolytic fungus Chaetomium globosum.</title>
        <authorList>
            <person name="Cuomo C.A."/>
            <person name="Untereiner W.A."/>
            <person name="Ma L.-J."/>
            <person name="Grabherr M."/>
            <person name="Birren B.W."/>
        </authorList>
    </citation>
    <scope>NUCLEOTIDE SEQUENCE [LARGE SCALE GENOMIC DNA]</scope>
    <source>
        <strain evidence="4">ATCC 6205 / CBS 148.51 / DSM 1962 / NBRC 6347 / NRRL 1970</strain>
    </source>
</reference>
<dbReference type="OrthoDB" id="10254988at2759"/>
<dbReference type="GeneID" id="4396865"/>
<feature type="compositionally biased region" description="Basic and acidic residues" evidence="2">
    <location>
        <begin position="1"/>
        <end position="50"/>
    </location>
</feature>
<dbReference type="InParanoid" id="Q2GP60"/>
<feature type="compositionally biased region" description="Polar residues" evidence="2">
    <location>
        <begin position="55"/>
        <end position="88"/>
    </location>
</feature>
<dbReference type="Proteomes" id="UP000001056">
    <property type="component" value="Unassembled WGS sequence"/>
</dbReference>
<dbReference type="eggNOG" id="ENOG502RK02">
    <property type="taxonomic scope" value="Eukaryota"/>
</dbReference>
<dbReference type="HOGENOM" id="CLU_411596_0_0_1"/>
<evidence type="ECO:0000313" key="4">
    <source>
        <dbReference type="Proteomes" id="UP000001056"/>
    </source>
</evidence>
<evidence type="ECO:0000256" key="1">
    <source>
        <dbReference type="SAM" id="Coils"/>
    </source>
</evidence>
<gene>
    <name evidence="3" type="ORF">CHGG_10244</name>
</gene>
<keyword evidence="4" id="KW-1185">Reference proteome</keyword>
<dbReference type="AlphaFoldDB" id="Q2GP60"/>